<comment type="similarity">
    <text evidence="2">Belongs to the COMM domain-containing protein 5 family.</text>
</comment>
<comment type="caution">
    <text evidence="4">The sequence shown here is derived from an EMBL/GenBank/DDBJ whole genome shotgun (WGS) entry which is preliminary data.</text>
</comment>
<evidence type="ECO:0000313" key="5">
    <source>
        <dbReference type="Proteomes" id="UP000717585"/>
    </source>
</evidence>
<evidence type="ECO:0000256" key="1">
    <source>
        <dbReference type="ARBA" id="ARBA00016556"/>
    </source>
</evidence>
<feature type="domain" description="COMM" evidence="3">
    <location>
        <begin position="107"/>
        <end position="171"/>
    </location>
</feature>
<dbReference type="PANTHER" id="PTHR15666">
    <property type="entry name" value="COMM DOMAIN CONTAINING PROTEIN 5"/>
    <property type="match status" value="1"/>
</dbReference>
<protein>
    <recommendedName>
        <fullName evidence="1">COMM domain-containing protein 5</fullName>
    </recommendedName>
</protein>
<dbReference type="AlphaFoldDB" id="A0A8J6E1L1"/>
<dbReference type="Proteomes" id="UP000717585">
    <property type="component" value="Unassembled WGS sequence"/>
</dbReference>
<name>A0A8J6E1L1_9EUKA</name>
<dbReference type="InterPro" id="IPR017920">
    <property type="entry name" value="COMM"/>
</dbReference>
<gene>
    <name evidence="4" type="ORF">J8273_7025</name>
</gene>
<dbReference type="GO" id="GO:0005634">
    <property type="term" value="C:nucleus"/>
    <property type="evidence" value="ECO:0007669"/>
    <property type="project" value="TreeGrafter"/>
</dbReference>
<dbReference type="PROSITE" id="PS51269">
    <property type="entry name" value="COMM"/>
    <property type="match status" value="1"/>
</dbReference>
<dbReference type="PANTHER" id="PTHR15666:SF1">
    <property type="entry name" value="COMM DOMAIN-CONTAINING PROTEIN 5"/>
    <property type="match status" value="1"/>
</dbReference>
<evidence type="ECO:0000313" key="4">
    <source>
        <dbReference type="EMBL" id="KAG9390772.1"/>
    </source>
</evidence>
<dbReference type="InterPro" id="IPR037357">
    <property type="entry name" value="COMMD5"/>
</dbReference>
<dbReference type="EMBL" id="JAHDYR010000062">
    <property type="protein sequence ID" value="KAG9390772.1"/>
    <property type="molecule type" value="Genomic_DNA"/>
</dbReference>
<keyword evidence="5" id="KW-1185">Reference proteome</keyword>
<evidence type="ECO:0000256" key="2">
    <source>
        <dbReference type="ARBA" id="ARBA00093452"/>
    </source>
</evidence>
<proteinExistence type="inferred from homology"/>
<dbReference type="Pfam" id="PF21672">
    <property type="entry name" value="COMM_HN"/>
    <property type="match status" value="1"/>
</dbReference>
<accession>A0A8J6E1L1</accession>
<dbReference type="Pfam" id="PF07258">
    <property type="entry name" value="COMM_domain"/>
    <property type="match status" value="1"/>
</dbReference>
<sequence>MSDECFSDLVSLVATTIASNEDIEDSTIHNFSTEHTLDRDTFLRLFAAVHSLMFLAIRARTNKKNLREELITTVKLTEQQTDTFIQHMGKYRSRMMRALQMERTFPRVVDSKHRVGISLISSQLRRHMRPSVTVELKLEDGESVTHEYSVDSFHRMHQAVTDALASIEATENKDVFKLAKLNM</sequence>
<reference evidence="4" key="1">
    <citation type="submission" date="2021-05" db="EMBL/GenBank/DDBJ databases">
        <title>A free-living protist that lacks canonical eukaryotic 1 DNA replication and segregation systems.</title>
        <authorList>
            <person name="Salas-Leiva D.E."/>
            <person name="Tromer E.C."/>
            <person name="Curtis B.A."/>
            <person name="Jerlstrom-Hultqvist J."/>
            <person name="Kolisko M."/>
            <person name="Yi Z."/>
            <person name="Salas-Leiva J.S."/>
            <person name="Gallot-Lavallee L."/>
            <person name="Kops G.J.P.L."/>
            <person name="Archibald J.M."/>
            <person name="Simpson A.G.B."/>
            <person name="Roger A.J."/>
        </authorList>
    </citation>
    <scope>NUCLEOTIDE SEQUENCE</scope>
    <source>
        <strain evidence="4">BICM</strain>
    </source>
</reference>
<evidence type="ECO:0000259" key="3">
    <source>
        <dbReference type="PROSITE" id="PS51269"/>
    </source>
</evidence>
<organism evidence="4 5">
    <name type="scientific">Carpediemonas membranifera</name>
    <dbReference type="NCBI Taxonomy" id="201153"/>
    <lineage>
        <taxon>Eukaryota</taxon>
        <taxon>Metamonada</taxon>
        <taxon>Carpediemonas-like organisms</taxon>
        <taxon>Carpediemonas</taxon>
    </lineage>
</organism>